<evidence type="ECO:0000256" key="9">
    <source>
        <dbReference type="ARBA" id="ARBA00023136"/>
    </source>
</evidence>
<dbReference type="Gene3D" id="3.40.190.10">
    <property type="entry name" value="Periplasmic binding protein-like II"/>
    <property type="match status" value="3"/>
</dbReference>
<evidence type="ECO:0000256" key="17">
    <source>
        <dbReference type="SAM" id="MobiDB-lite"/>
    </source>
</evidence>
<dbReference type="FunFam" id="3.40.190.10:FF:000213">
    <property type="entry name" value="Glutamate receptor"/>
    <property type="match status" value="1"/>
</dbReference>
<dbReference type="GO" id="GO:0016020">
    <property type="term" value="C:membrane"/>
    <property type="evidence" value="ECO:0007669"/>
    <property type="project" value="UniProtKB-SubCell"/>
</dbReference>
<feature type="transmembrane region" description="Helical" evidence="18">
    <location>
        <begin position="647"/>
        <end position="671"/>
    </location>
</feature>
<feature type="disulfide bond" evidence="16">
    <location>
        <begin position="754"/>
        <end position="809"/>
    </location>
</feature>
<evidence type="ECO:0000256" key="1">
    <source>
        <dbReference type="ARBA" id="ARBA00004141"/>
    </source>
</evidence>
<dbReference type="InterPro" id="IPR019594">
    <property type="entry name" value="Glu/Gly-bd"/>
</dbReference>
<dbReference type="PANTHER" id="PTHR34836">
    <property type="entry name" value="OS06G0188250 PROTEIN"/>
    <property type="match status" value="1"/>
</dbReference>
<dbReference type="InterPro" id="IPR017103">
    <property type="entry name" value="Iontropic_Glu_rcpt_pln"/>
</dbReference>
<keyword evidence="12 15" id="KW-1071">Ligand-gated ion channel</keyword>
<evidence type="ECO:0000259" key="20">
    <source>
        <dbReference type="SMART" id="SM00079"/>
    </source>
</evidence>
<reference evidence="21" key="2">
    <citation type="submission" date="2015-07" db="EMBL/GenBank/DDBJ databases">
        <authorList>
            <person name="Noorani M."/>
        </authorList>
    </citation>
    <scope>NUCLEOTIDE SEQUENCE</scope>
    <source>
        <strain evidence="21">Yugu1</strain>
    </source>
</reference>
<comment type="subcellular location">
    <subcellularLocation>
        <location evidence="1">Membrane</location>
        <topology evidence="1">Multi-pass membrane protein</topology>
    </subcellularLocation>
</comment>
<dbReference type="EMBL" id="CM003529">
    <property type="protein sequence ID" value="RCV11768.1"/>
    <property type="molecule type" value="Genomic_DNA"/>
</dbReference>
<dbReference type="PIRSF" id="PIRSF037090">
    <property type="entry name" value="Iontro_Glu-like_rcpt_pln"/>
    <property type="match status" value="1"/>
</dbReference>
<feature type="transmembrane region" description="Helical" evidence="18">
    <location>
        <begin position="827"/>
        <end position="847"/>
    </location>
</feature>
<dbReference type="SUPFAM" id="SSF53822">
    <property type="entry name" value="Periplasmic binding protein-like I"/>
    <property type="match status" value="1"/>
</dbReference>
<comment type="subunit">
    <text evidence="3">May form heteromers.</text>
</comment>
<dbReference type="InterPro" id="IPR015683">
    <property type="entry name" value="Ionotropic_Glu_rcpt"/>
</dbReference>
<dbReference type="SUPFAM" id="SSF53850">
    <property type="entry name" value="Periplasmic binding protein-like II"/>
    <property type="match status" value="1"/>
</dbReference>
<evidence type="ECO:0000256" key="5">
    <source>
        <dbReference type="ARBA" id="ARBA00022692"/>
    </source>
</evidence>
<dbReference type="OrthoDB" id="5984008at2759"/>
<evidence type="ECO:0000256" key="13">
    <source>
        <dbReference type="ARBA" id="ARBA00023303"/>
    </source>
</evidence>
<evidence type="ECO:0000256" key="11">
    <source>
        <dbReference type="ARBA" id="ARBA00023180"/>
    </source>
</evidence>
<evidence type="ECO:0000256" key="14">
    <source>
        <dbReference type="ARBA" id="ARBA00049638"/>
    </source>
</evidence>
<dbReference type="InterPro" id="IPR001320">
    <property type="entry name" value="Iontro_rcpt_C"/>
</dbReference>
<dbReference type="CDD" id="cd19990">
    <property type="entry name" value="PBP1_GABAb_receptor_plant"/>
    <property type="match status" value="1"/>
</dbReference>
<dbReference type="GO" id="GO:0015276">
    <property type="term" value="F:ligand-gated monoatomic ion channel activity"/>
    <property type="evidence" value="ECO:0007669"/>
    <property type="project" value="InterPro"/>
</dbReference>
<evidence type="ECO:0000256" key="4">
    <source>
        <dbReference type="ARBA" id="ARBA00022448"/>
    </source>
</evidence>
<dbReference type="FunFam" id="3.40.50.2300:FF:000169">
    <property type="entry name" value="Glutamate receptor"/>
    <property type="match status" value="1"/>
</dbReference>
<dbReference type="InterPro" id="IPR044440">
    <property type="entry name" value="GABAb_receptor_plant_PBP1"/>
</dbReference>
<dbReference type="AlphaFoldDB" id="A0A368Q274"/>
<keyword evidence="13 15" id="KW-0407">Ion channel</keyword>
<dbReference type="FunFam" id="3.40.190.10:FF:000103">
    <property type="entry name" value="Glutamate receptor"/>
    <property type="match status" value="1"/>
</dbReference>
<keyword evidence="5 18" id="KW-0812">Transmembrane</keyword>
<protein>
    <recommendedName>
        <fullName evidence="15">Glutamate receptor</fullName>
    </recommendedName>
</protein>
<dbReference type="Pfam" id="PF00060">
    <property type="entry name" value="Lig_chan"/>
    <property type="match status" value="1"/>
</dbReference>
<comment type="similarity">
    <text evidence="2 15">Belongs to the glutamate-gated ion channel (TC 1.A.10.1) family.</text>
</comment>
<keyword evidence="10 15" id="KW-0675">Receptor</keyword>
<dbReference type="Pfam" id="PF10613">
    <property type="entry name" value="Lig_chan-Glu_bd"/>
    <property type="match status" value="1"/>
</dbReference>
<name>A0A368Q274_SETIT</name>
<dbReference type="PANTHER" id="PTHR34836:SF1">
    <property type="entry name" value="OS09G0428600 PROTEIN"/>
    <property type="match status" value="1"/>
</dbReference>
<keyword evidence="11" id="KW-0325">Glycoprotein</keyword>
<keyword evidence="9 15" id="KW-0472">Membrane</keyword>
<dbReference type="Pfam" id="PF01094">
    <property type="entry name" value="ANF_receptor"/>
    <property type="match status" value="1"/>
</dbReference>
<evidence type="ECO:0000256" key="12">
    <source>
        <dbReference type="ARBA" id="ARBA00023286"/>
    </source>
</evidence>
<reference evidence="21" key="1">
    <citation type="journal article" date="2012" name="Nat. Biotechnol.">
        <title>Reference genome sequence of the model plant Setaria.</title>
        <authorList>
            <person name="Bennetzen J.L."/>
            <person name="Schmutz J."/>
            <person name="Wang H."/>
            <person name="Percifield R."/>
            <person name="Hawkins J."/>
            <person name="Pontaroli A.C."/>
            <person name="Estep M."/>
            <person name="Feng L."/>
            <person name="Vaughn J.N."/>
            <person name="Grimwood J."/>
            <person name="Jenkins J."/>
            <person name="Barry K."/>
            <person name="Lindquist E."/>
            <person name="Hellsten U."/>
            <person name="Deshpande S."/>
            <person name="Wang X."/>
            <person name="Wu X."/>
            <person name="Mitros T."/>
            <person name="Triplett J."/>
            <person name="Yang X."/>
            <person name="Ye C.Y."/>
            <person name="Mauro-Herrera M."/>
            <person name="Wang L."/>
            <person name="Li P."/>
            <person name="Sharma M."/>
            <person name="Sharma R."/>
            <person name="Ronald P.C."/>
            <person name="Panaud O."/>
            <person name="Kellogg E.A."/>
            <person name="Brutnell T.P."/>
            <person name="Doust A.N."/>
            <person name="Tuskan G.A."/>
            <person name="Rokhsar D."/>
            <person name="Devos K.M."/>
        </authorList>
    </citation>
    <scope>NUCLEOTIDE SEQUENCE [LARGE SCALE GENOMIC DNA]</scope>
    <source>
        <strain evidence="21">Yugu1</strain>
    </source>
</reference>
<evidence type="ECO:0000256" key="3">
    <source>
        <dbReference type="ARBA" id="ARBA00011095"/>
    </source>
</evidence>
<evidence type="ECO:0000256" key="19">
    <source>
        <dbReference type="SAM" id="SignalP"/>
    </source>
</evidence>
<organism evidence="21">
    <name type="scientific">Setaria italica</name>
    <name type="common">Foxtail millet</name>
    <name type="synonym">Panicum italicum</name>
    <dbReference type="NCBI Taxonomy" id="4555"/>
    <lineage>
        <taxon>Eukaryota</taxon>
        <taxon>Viridiplantae</taxon>
        <taxon>Streptophyta</taxon>
        <taxon>Embryophyta</taxon>
        <taxon>Tracheophyta</taxon>
        <taxon>Spermatophyta</taxon>
        <taxon>Magnoliopsida</taxon>
        <taxon>Liliopsida</taxon>
        <taxon>Poales</taxon>
        <taxon>Poaceae</taxon>
        <taxon>PACMAD clade</taxon>
        <taxon>Panicoideae</taxon>
        <taxon>Panicodae</taxon>
        <taxon>Paniceae</taxon>
        <taxon>Cenchrinae</taxon>
        <taxon>Setaria</taxon>
    </lineage>
</organism>
<evidence type="ECO:0000313" key="21">
    <source>
        <dbReference type="EMBL" id="RCV11768.1"/>
    </source>
</evidence>
<feature type="domain" description="Ionotropic glutamate receptor C-terminal" evidence="20">
    <location>
        <begin position="460"/>
        <end position="806"/>
    </location>
</feature>
<evidence type="ECO:0000256" key="15">
    <source>
        <dbReference type="PIRNR" id="PIRNR037090"/>
    </source>
</evidence>
<sequence>MEKIPQTILFLLLIFSFGAAQNSTARRADEFHVGVILDLGSLVGKASRTSISLAVEDFYSVHQNYSTKLAIHIRDSMGNEVQAASAAIELLENHKVQAIIGPQKSSEAAFISKLGSIKQVPIVSFTATSPDLTYDSMPYFVRATLNDSVQVNNIVSLIKAYGWREVVLIYDDTEYGRGILAHLVDALQQIDAHVPYRSAIPLSATSENMMQELYKLMAMQTRVFIVHMSSTRASLIFTKAKEAGMMNEGFVWIITDGVANVIESLSPSVIEAMNGVIGIRFHVPKSQELDTSFLIRWNRINRQFNPNELSLDKPNIFGLWAYDTVWALAQAAEKVGVSENKNKRLQTSKNSTSFDLLAASTNGPELLKEILQNKFRGLSGNFDLTDRQLPVSPLQIINVVGRSWKHVGFWTLENGLSRKLNQNSFKTTGSASMLDLNPVIWPGESTEIPRGWEIPTSGDKLRVGVPPSAYPEFVRTSKDPVTNATRACGLSIDIFEEVVKRLPFALNYEYQAFDTIDATSSTSYNDFVHQVYLQRYDIAIGDITIIYSRTPDVDFTIPYTESGVGMIVPVKEKVNKNMWIFSRPLSKGMWFGSIVFIMYTAIVVWLLEHLNGNTHLHGPFSLKQLEILMSFSIFEEKEKLKCILSRLVLLVWMFVFLVLASSYTASLASMLTVQQLSPTFTDIRELQKQGGYVGFHRGSYIEGLLVDIGFDRSKMRPYAPDELHIALSKGGQNGGVAALVLDVPYIKLFLAKYCKGYTMVGPIYKSAGFAFALPKRSPLLAEISKAIINITGGDTIIQIEKKWIDQNSCLNEDKIDGSGSAITFDSFGGLFLLTGFVTTCSIPVAFLMNHYKKDQQKVLTKLEDPNKQRYGQQGENGLIQDGDQGNEENGGCNNIDNQETIWLPGPNTNGDLPRDCTLNNRVTAKANFGSQVVHMGGEPNMSKGCSSLASELNETGGVDVTLKVPGDCLADVGSNN</sequence>
<evidence type="ECO:0000256" key="6">
    <source>
        <dbReference type="ARBA" id="ARBA00022729"/>
    </source>
</evidence>
<dbReference type="FunFam" id="3.40.50.2300:FF:000195">
    <property type="entry name" value="Glutamate receptor"/>
    <property type="match status" value="1"/>
</dbReference>
<evidence type="ECO:0000256" key="18">
    <source>
        <dbReference type="SAM" id="Phobius"/>
    </source>
</evidence>
<feature type="region of interest" description="Disordered" evidence="17">
    <location>
        <begin position="867"/>
        <end position="894"/>
    </location>
</feature>
<keyword evidence="7 18" id="KW-1133">Transmembrane helix</keyword>
<dbReference type="InterPro" id="IPR001828">
    <property type="entry name" value="ANF_lig-bd_rcpt"/>
</dbReference>
<evidence type="ECO:0000256" key="10">
    <source>
        <dbReference type="ARBA" id="ARBA00023170"/>
    </source>
</evidence>
<evidence type="ECO:0000256" key="2">
    <source>
        <dbReference type="ARBA" id="ARBA00008685"/>
    </source>
</evidence>
<keyword evidence="4 15" id="KW-0813">Transport</keyword>
<comment type="function">
    <text evidence="14">Glutamate-gated receptor that probably acts as a non-selective cation channel. May be involved in light-signal transduction and calcium homeostasis via the regulation of calcium influx into cells.</text>
</comment>
<keyword evidence="8 15" id="KW-0406">Ion transport</keyword>
<evidence type="ECO:0000256" key="16">
    <source>
        <dbReference type="PIRSR" id="PIRSR037090-50"/>
    </source>
</evidence>
<dbReference type="Gene3D" id="3.40.50.2300">
    <property type="match status" value="2"/>
</dbReference>
<evidence type="ECO:0000256" key="7">
    <source>
        <dbReference type="ARBA" id="ARBA00022989"/>
    </source>
</evidence>
<evidence type="ECO:0000256" key="8">
    <source>
        <dbReference type="ARBA" id="ARBA00023065"/>
    </source>
</evidence>
<feature type="chain" id="PRO_5016778770" description="Glutamate receptor" evidence="19">
    <location>
        <begin position="21"/>
        <end position="976"/>
    </location>
</feature>
<feature type="signal peptide" evidence="19">
    <location>
        <begin position="1"/>
        <end position="20"/>
    </location>
</feature>
<proteinExistence type="inferred from homology"/>
<dbReference type="Gene3D" id="1.10.287.70">
    <property type="match status" value="1"/>
</dbReference>
<feature type="transmembrane region" description="Helical" evidence="18">
    <location>
        <begin position="588"/>
        <end position="607"/>
    </location>
</feature>
<comment type="function">
    <text evidence="15">Glutamate-gated receptor that probably acts as non-selective cation channel.</text>
</comment>
<accession>A0A368Q274</accession>
<keyword evidence="16" id="KW-1015">Disulfide bond</keyword>
<dbReference type="CDD" id="cd13686">
    <property type="entry name" value="GluR_Plant"/>
    <property type="match status" value="1"/>
</dbReference>
<gene>
    <name evidence="21" type="ORF">SETIT_2G212600v2</name>
</gene>
<dbReference type="SMART" id="SM00079">
    <property type="entry name" value="PBPe"/>
    <property type="match status" value="1"/>
</dbReference>
<dbReference type="InterPro" id="IPR028082">
    <property type="entry name" value="Peripla_BP_I"/>
</dbReference>
<keyword evidence="6 19" id="KW-0732">Signal</keyword>